<proteinExistence type="predicted"/>
<comment type="caution">
    <text evidence="1">The sequence shown here is derived from an EMBL/GenBank/DDBJ whole genome shotgun (WGS) entry which is preliminary data.</text>
</comment>
<sequence>MNEGEKINGQKPLQVDLRDMKVLRGRKERMYSRISGGNLLQIVGSIGSDLRLM</sequence>
<accession>A0A396JQA1</accession>
<reference evidence="2" key="1">
    <citation type="journal article" date="2018" name="Nat. Plants">
        <title>Whole-genome landscape of Medicago truncatula symbiotic genes.</title>
        <authorList>
            <person name="Pecrix Y."/>
            <person name="Staton S.E."/>
            <person name="Sallet E."/>
            <person name="Lelandais-Briere C."/>
            <person name="Moreau S."/>
            <person name="Carrere S."/>
            <person name="Blein T."/>
            <person name="Jardinaud M.F."/>
            <person name="Latrasse D."/>
            <person name="Zouine M."/>
            <person name="Zahm M."/>
            <person name="Kreplak J."/>
            <person name="Mayjonade B."/>
            <person name="Satge C."/>
            <person name="Perez M."/>
            <person name="Cauet S."/>
            <person name="Marande W."/>
            <person name="Chantry-Darmon C."/>
            <person name="Lopez-Roques C."/>
            <person name="Bouchez O."/>
            <person name="Berard A."/>
            <person name="Debelle F."/>
            <person name="Munos S."/>
            <person name="Bendahmane A."/>
            <person name="Berges H."/>
            <person name="Niebel A."/>
            <person name="Buitink J."/>
            <person name="Frugier F."/>
            <person name="Benhamed M."/>
            <person name="Crespi M."/>
            <person name="Gouzy J."/>
            <person name="Gamas P."/>
        </authorList>
    </citation>
    <scope>NUCLEOTIDE SEQUENCE [LARGE SCALE GENOMIC DNA]</scope>
    <source>
        <strain evidence="2">cv. Jemalong A17</strain>
    </source>
</reference>
<dbReference type="Gramene" id="rna673">
    <property type="protein sequence ID" value="RHN77237.1"/>
    <property type="gene ID" value="gene673"/>
</dbReference>
<dbReference type="EMBL" id="PSQE01000001">
    <property type="protein sequence ID" value="RHN77237.1"/>
    <property type="molecule type" value="Genomic_DNA"/>
</dbReference>
<evidence type="ECO:0000313" key="1">
    <source>
        <dbReference type="EMBL" id="RHN77237.1"/>
    </source>
</evidence>
<name>A0A396JQA1_MEDTR</name>
<gene>
    <name evidence="1" type="ORF">MtrunA17_Chr1g0152621</name>
</gene>
<evidence type="ECO:0000313" key="2">
    <source>
        <dbReference type="Proteomes" id="UP000265566"/>
    </source>
</evidence>
<dbReference type="Proteomes" id="UP000265566">
    <property type="component" value="Chromosome 1"/>
</dbReference>
<protein>
    <submittedName>
        <fullName evidence="1">Uncharacterized protein</fullName>
    </submittedName>
</protein>
<organism evidence="1 2">
    <name type="scientific">Medicago truncatula</name>
    <name type="common">Barrel medic</name>
    <name type="synonym">Medicago tribuloides</name>
    <dbReference type="NCBI Taxonomy" id="3880"/>
    <lineage>
        <taxon>Eukaryota</taxon>
        <taxon>Viridiplantae</taxon>
        <taxon>Streptophyta</taxon>
        <taxon>Embryophyta</taxon>
        <taxon>Tracheophyta</taxon>
        <taxon>Spermatophyta</taxon>
        <taxon>Magnoliopsida</taxon>
        <taxon>eudicotyledons</taxon>
        <taxon>Gunneridae</taxon>
        <taxon>Pentapetalae</taxon>
        <taxon>rosids</taxon>
        <taxon>fabids</taxon>
        <taxon>Fabales</taxon>
        <taxon>Fabaceae</taxon>
        <taxon>Papilionoideae</taxon>
        <taxon>50 kb inversion clade</taxon>
        <taxon>NPAAA clade</taxon>
        <taxon>Hologalegina</taxon>
        <taxon>IRL clade</taxon>
        <taxon>Trifolieae</taxon>
        <taxon>Medicago</taxon>
    </lineage>
</organism>
<dbReference type="AlphaFoldDB" id="A0A396JQA1"/>